<comment type="caution">
    <text evidence="1">The sequence shown here is derived from an EMBL/GenBank/DDBJ whole genome shotgun (WGS) entry which is preliminary data.</text>
</comment>
<feature type="non-terminal residue" evidence="1">
    <location>
        <position position="1"/>
    </location>
</feature>
<organism evidence="1 2">
    <name type="scientific">Gigaspora margarita</name>
    <dbReference type="NCBI Taxonomy" id="4874"/>
    <lineage>
        <taxon>Eukaryota</taxon>
        <taxon>Fungi</taxon>
        <taxon>Fungi incertae sedis</taxon>
        <taxon>Mucoromycota</taxon>
        <taxon>Glomeromycotina</taxon>
        <taxon>Glomeromycetes</taxon>
        <taxon>Diversisporales</taxon>
        <taxon>Gigasporaceae</taxon>
        <taxon>Gigaspora</taxon>
    </lineage>
</organism>
<protein>
    <submittedName>
        <fullName evidence="1">23749_t:CDS:1</fullName>
    </submittedName>
</protein>
<keyword evidence="2" id="KW-1185">Reference proteome</keyword>
<dbReference type="Proteomes" id="UP000789901">
    <property type="component" value="Unassembled WGS sequence"/>
</dbReference>
<reference evidence="1 2" key="1">
    <citation type="submission" date="2021-06" db="EMBL/GenBank/DDBJ databases">
        <authorList>
            <person name="Kallberg Y."/>
            <person name="Tangrot J."/>
            <person name="Rosling A."/>
        </authorList>
    </citation>
    <scope>NUCLEOTIDE SEQUENCE [LARGE SCALE GENOMIC DNA]</scope>
    <source>
        <strain evidence="1 2">120-4 pot B 10/14</strain>
    </source>
</reference>
<dbReference type="EMBL" id="CAJVQB010003195">
    <property type="protein sequence ID" value="CAG8600494.1"/>
    <property type="molecule type" value="Genomic_DNA"/>
</dbReference>
<sequence length="69" mass="7861">KAWSQEAKNLVKTLINPAGRLTDFLIIPQRTYQLYRAWEDFTTLQAEAQTLAQKEIDEVLGVNHFAGAQ</sequence>
<proteinExistence type="predicted"/>
<evidence type="ECO:0000313" key="1">
    <source>
        <dbReference type="EMBL" id="CAG8600494.1"/>
    </source>
</evidence>
<accession>A0ABN7UJS4</accession>
<name>A0ABN7UJS4_GIGMA</name>
<evidence type="ECO:0000313" key="2">
    <source>
        <dbReference type="Proteomes" id="UP000789901"/>
    </source>
</evidence>
<gene>
    <name evidence="1" type="ORF">GMARGA_LOCUS6859</name>
</gene>